<organism evidence="1 2">
    <name type="scientific">Arachidicoccus soli</name>
    <dbReference type="NCBI Taxonomy" id="2341117"/>
    <lineage>
        <taxon>Bacteria</taxon>
        <taxon>Pseudomonadati</taxon>
        <taxon>Bacteroidota</taxon>
        <taxon>Chitinophagia</taxon>
        <taxon>Chitinophagales</taxon>
        <taxon>Chitinophagaceae</taxon>
        <taxon>Arachidicoccus</taxon>
    </lineage>
</organism>
<dbReference type="EMBL" id="CP032489">
    <property type="protein sequence ID" value="AYD46371.1"/>
    <property type="molecule type" value="Genomic_DNA"/>
</dbReference>
<sequence>MLESFIKEWLLQKKSRVYSIIVDTYPDELKSLKPALFRSWLAKEIDVPEEKINLNSLASALSRLRKKEQKKSLNKNAKSISKETVFKNEDFQFSTLDSNDTRASRIKDM</sequence>
<dbReference type="RefSeq" id="WP_119984326.1">
    <property type="nucleotide sequence ID" value="NZ_CP032489.1"/>
</dbReference>
<protein>
    <submittedName>
        <fullName evidence="1">Uncharacterized protein</fullName>
    </submittedName>
</protein>
<dbReference type="OrthoDB" id="669266at2"/>
<proteinExistence type="predicted"/>
<keyword evidence="2" id="KW-1185">Reference proteome</keyword>
<accession>A0A386HLJ6</accession>
<name>A0A386HLJ6_9BACT</name>
<dbReference type="Proteomes" id="UP000266118">
    <property type="component" value="Chromosome"/>
</dbReference>
<reference evidence="1 2" key="1">
    <citation type="submission" date="2018-09" db="EMBL/GenBank/DDBJ databases">
        <title>Arachidicoccus sp. nov., a bacterium isolated from soil.</title>
        <authorList>
            <person name="Weon H.-Y."/>
            <person name="Kwon S.-W."/>
            <person name="Lee S.A."/>
        </authorList>
    </citation>
    <scope>NUCLEOTIDE SEQUENCE [LARGE SCALE GENOMIC DNA]</scope>
    <source>
        <strain evidence="1 2">KIS59-12</strain>
    </source>
</reference>
<dbReference type="KEGG" id="ark:D6B99_01310"/>
<evidence type="ECO:0000313" key="1">
    <source>
        <dbReference type="EMBL" id="AYD46371.1"/>
    </source>
</evidence>
<evidence type="ECO:0000313" key="2">
    <source>
        <dbReference type="Proteomes" id="UP000266118"/>
    </source>
</evidence>
<gene>
    <name evidence="1" type="ORF">D6B99_01310</name>
</gene>
<dbReference type="AlphaFoldDB" id="A0A386HLJ6"/>